<dbReference type="EMBL" id="AP017649">
    <property type="protein sequence ID" value="BAZ96711.1"/>
    <property type="molecule type" value="Genomic_DNA"/>
</dbReference>
<reference evidence="7 8" key="1">
    <citation type="journal article" date="2017" name="Sci. Rep.">
        <title>Isolation and genomic characterization of a Dehalococcoides strain suggests genomic rearrangement during culture.</title>
        <authorList>
            <person name="Yohda M."/>
            <person name="Ikegami K."/>
            <person name="Aita Y."/>
            <person name="Kitajima M."/>
            <person name="Takechi A."/>
            <person name="Iwamoto M."/>
            <person name="Fukuda T."/>
            <person name="Tamura N."/>
            <person name="Shibasaki J."/>
            <person name="Koike S."/>
            <person name="Komatsu D."/>
            <person name="Miyagi S."/>
            <person name="Nishimura M."/>
            <person name="Uchino Y."/>
            <person name="Shiroma A."/>
            <person name="Shimoji M."/>
            <person name="Tamotsu H."/>
            <person name="Ashimine N."/>
            <person name="Shinzato M."/>
            <person name="Ohki S."/>
            <person name="Nakano K."/>
            <person name="Teruya K."/>
            <person name="Satou K."/>
            <person name="Hirano T."/>
            <person name="Yagi O."/>
        </authorList>
    </citation>
    <scope>NUCLEOTIDE SEQUENCE [LARGE SCALE GENOMIC DNA]</scope>
    <source>
        <strain evidence="7 8">UCH-ATV1</strain>
    </source>
</reference>
<evidence type="ECO:0000313" key="7">
    <source>
        <dbReference type="EMBL" id="BAZ96711.1"/>
    </source>
</evidence>
<evidence type="ECO:0000256" key="5">
    <source>
        <dbReference type="ARBA" id="ARBA00022747"/>
    </source>
</evidence>
<organism evidence="7 8">
    <name type="scientific">Dehalococcoides mccartyi</name>
    <dbReference type="NCBI Taxonomy" id="61435"/>
    <lineage>
        <taxon>Bacteria</taxon>
        <taxon>Bacillati</taxon>
        <taxon>Chloroflexota</taxon>
        <taxon>Dehalococcoidia</taxon>
        <taxon>Dehalococcoidales</taxon>
        <taxon>Dehalococcoidaceae</taxon>
        <taxon>Dehalococcoides</taxon>
    </lineage>
</organism>
<evidence type="ECO:0000256" key="2">
    <source>
        <dbReference type="ARBA" id="ARBA00022603"/>
    </source>
</evidence>
<dbReference type="GO" id="GO:0003677">
    <property type="term" value="F:DNA binding"/>
    <property type="evidence" value="ECO:0007669"/>
    <property type="project" value="TreeGrafter"/>
</dbReference>
<evidence type="ECO:0000313" key="8">
    <source>
        <dbReference type="Proteomes" id="UP000218257"/>
    </source>
</evidence>
<keyword evidence="5" id="KW-0680">Restriction system</keyword>
<name>A0AB33HQG6_9CHLR</name>
<dbReference type="SUPFAM" id="SSF53335">
    <property type="entry name" value="S-adenosyl-L-methionine-dependent methyltransferases"/>
    <property type="match status" value="1"/>
</dbReference>
<sequence length="365" mass="40884">MNEILAADLFCGAGGSSTGAERAAQEIGKKLTLVCVNHWPLAIETHKRNHPSARHYIEDISVAKPRQLVPEGYLDLLMASPECTHFSRARGGRPKNDQSRMNPWAIIRWITDLNVLSLIVENVREFVEWGPLDNEGHPIPDKKGTYFEAWVRTIWELGYSVQWRYLNAADYGDATTRTRFFLIARKDGVPIRWPEPTHAPAGSGTMLGQLPVWRAAREIIDWDVRGRSLFDDPKYKRKPLSQNTIQRIVKGLEKYGGQFASLYIQLLGGSADQDSNTDMPAPFILAHRNNANGRGMEQPLPTITASNCAGTLSIVDPQIVKYYGNDDASSIDAPLPTVTTKSRFGLVEPQLLKRSSVISMRIQNY</sequence>
<keyword evidence="2 6" id="KW-0489">Methyltransferase</keyword>
<comment type="similarity">
    <text evidence="6">Belongs to the class I-like SAM-binding methyltransferase superfamily. C5-methyltransferase family.</text>
</comment>
<dbReference type="InterPro" id="IPR050390">
    <property type="entry name" value="C5-Methyltransferase"/>
</dbReference>
<gene>
    <name evidence="7" type="ORF">DEHALATV1_0083</name>
</gene>
<proteinExistence type="inferred from homology"/>
<dbReference type="PANTHER" id="PTHR10629">
    <property type="entry name" value="CYTOSINE-SPECIFIC METHYLTRANSFERASE"/>
    <property type="match status" value="1"/>
</dbReference>
<dbReference type="GO" id="GO:0044027">
    <property type="term" value="P:negative regulation of gene expression via chromosomal CpG island methylation"/>
    <property type="evidence" value="ECO:0007669"/>
    <property type="project" value="TreeGrafter"/>
</dbReference>
<dbReference type="PANTHER" id="PTHR10629:SF52">
    <property type="entry name" value="DNA (CYTOSINE-5)-METHYLTRANSFERASE 1"/>
    <property type="match status" value="1"/>
</dbReference>
<dbReference type="InterPro" id="IPR001525">
    <property type="entry name" value="C5_MeTfrase"/>
</dbReference>
<dbReference type="Proteomes" id="UP000218257">
    <property type="component" value="Chromosome"/>
</dbReference>
<evidence type="ECO:0000256" key="6">
    <source>
        <dbReference type="PROSITE-ProRule" id="PRU01016"/>
    </source>
</evidence>
<dbReference type="AlphaFoldDB" id="A0AB33HQG6"/>
<dbReference type="InterPro" id="IPR029063">
    <property type="entry name" value="SAM-dependent_MTases_sf"/>
</dbReference>
<evidence type="ECO:0000256" key="3">
    <source>
        <dbReference type="ARBA" id="ARBA00022679"/>
    </source>
</evidence>
<dbReference type="GO" id="GO:0009307">
    <property type="term" value="P:DNA restriction-modification system"/>
    <property type="evidence" value="ECO:0007669"/>
    <property type="project" value="UniProtKB-KW"/>
</dbReference>
<evidence type="ECO:0000256" key="4">
    <source>
        <dbReference type="ARBA" id="ARBA00022691"/>
    </source>
</evidence>
<keyword evidence="4 6" id="KW-0949">S-adenosyl-L-methionine</keyword>
<protein>
    <recommendedName>
        <fullName evidence="1">DNA (cytosine-5-)-methyltransferase</fullName>
        <ecNumber evidence="1">2.1.1.37</ecNumber>
    </recommendedName>
</protein>
<dbReference type="PROSITE" id="PS51679">
    <property type="entry name" value="SAM_MT_C5"/>
    <property type="match status" value="1"/>
</dbReference>
<dbReference type="GO" id="GO:0003886">
    <property type="term" value="F:DNA (cytosine-5-)-methyltransferase activity"/>
    <property type="evidence" value="ECO:0007669"/>
    <property type="project" value="UniProtKB-EC"/>
</dbReference>
<dbReference type="Gene3D" id="3.40.50.150">
    <property type="entry name" value="Vaccinia Virus protein VP39"/>
    <property type="match status" value="1"/>
</dbReference>
<dbReference type="EC" id="2.1.1.37" evidence="1"/>
<accession>A0AB33HQG6</accession>
<evidence type="ECO:0000256" key="1">
    <source>
        <dbReference type="ARBA" id="ARBA00011975"/>
    </source>
</evidence>
<dbReference type="Pfam" id="PF00145">
    <property type="entry name" value="DNA_methylase"/>
    <property type="match status" value="1"/>
</dbReference>
<keyword evidence="3 6" id="KW-0808">Transferase</keyword>
<dbReference type="GO" id="GO:0032259">
    <property type="term" value="P:methylation"/>
    <property type="evidence" value="ECO:0007669"/>
    <property type="project" value="UniProtKB-KW"/>
</dbReference>
<feature type="active site" evidence="6">
    <location>
        <position position="83"/>
    </location>
</feature>